<evidence type="ECO:0000256" key="2">
    <source>
        <dbReference type="SAM" id="Phobius"/>
    </source>
</evidence>
<evidence type="ECO:0000256" key="1">
    <source>
        <dbReference type="SAM" id="MobiDB-lite"/>
    </source>
</evidence>
<evidence type="ECO:0000313" key="4">
    <source>
        <dbReference type="Proteomes" id="UP000886523"/>
    </source>
</evidence>
<sequence>MQWACEWVYPYIRSSALANSVETLAAQSATIFYTLFTSPSELPNLLPSIISTLALTISIYWTITSTIRATRTAWNVTLFFLKYGTIAVALLGAIGWLYPDQSQTPMGVSDAIVSGWHVLTRSDPRAASLEWERRRQPWEKFASPSSPLSANTRSKSRKAKSNSPPRSPSSKTPSKRRGRSSSNSIPDPNSNVMADFFSWWSSAKGDEEADTEASMTRHVLEWAAQKVWGLADVAEWPTIEVPDTIKETWDGFKDVLGADGMSTDETDGTGSR</sequence>
<dbReference type="Proteomes" id="UP000886523">
    <property type="component" value="Unassembled WGS sequence"/>
</dbReference>
<dbReference type="AlphaFoldDB" id="A0A9P6DUM4"/>
<accession>A0A9P6DUM4</accession>
<keyword evidence="2" id="KW-0812">Transmembrane</keyword>
<keyword evidence="4" id="KW-1185">Reference proteome</keyword>
<keyword evidence="2" id="KW-0472">Membrane</keyword>
<feature type="region of interest" description="Disordered" evidence="1">
    <location>
        <begin position="140"/>
        <end position="189"/>
    </location>
</feature>
<evidence type="ECO:0000313" key="3">
    <source>
        <dbReference type="EMBL" id="KAF9515526.1"/>
    </source>
</evidence>
<feature type="transmembrane region" description="Helical" evidence="2">
    <location>
        <begin position="75"/>
        <end position="98"/>
    </location>
</feature>
<proteinExistence type="predicted"/>
<reference evidence="3" key="1">
    <citation type="journal article" date="2020" name="Nat. Commun.">
        <title>Large-scale genome sequencing of mycorrhizal fungi provides insights into the early evolution of symbiotic traits.</title>
        <authorList>
            <person name="Miyauchi S."/>
            <person name="Kiss E."/>
            <person name="Kuo A."/>
            <person name="Drula E."/>
            <person name="Kohler A."/>
            <person name="Sanchez-Garcia M."/>
            <person name="Morin E."/>
            <person name="Andreopoulos B."/>
            <person name="Barry K.W."/>
            <person name="Bonito G."/>
            <person name="Buee M."/>
            <person name="Carver A."/>
            <person name="Chen C."/>
            <person name="Cichocki N."/>
            <person name="Clum A."/>
            <person name="Culley D."/>
            <person name="Crous P.W."/>
            <person name="Fauchery L."/>
            <person name="Girlanda M."/>
            <person name="Hayes R.D."/>
            <person name="Keri Z."/>
            <person name="LaButti K."/>
            <person name="Lipzen A."/>
            <person name="Lombard V."/>
            <person name="Magnuson J."/>
            <person name="Maillard F."/>
            <person name="Murat C."/>
            <person name="Nolan M."/>
            <person name="Ohm R.A."/>
            <person name="Pangilinan J."/>
            <person name="Pereira M.F."/>
            <person name="Perotto S."/>
            <person name="Peter M."/>
            <person name="Pfister S."/>
            <person name="Riley R."/>
            <person name="Sitrit Y."/>
            <person name="Stielow J.B."/>
            <person name="Szollosi G."/>
            <person name="Zifcakova L."/>
            <person name="Stursova M."/>
            <person name="Spatafora J.W."/>
            <person name="Tedersoo L."/>
            <person name="Vaario L.M."/>
            <person name="Yamada A."/>
            <person name="Yan M."/>
            <person name="Wang P."/>
            <person name="Xu J."/>
            <person name="Bruns T."/>
            <person name="Baldrian P."/>
            <person name="Vilgalys R."/>
            <person name="Dunand C."/>
            <person name="Henrissat B."/>
            <person name="Grigoriev I.V."/>
            <person name="Hibbett D."/>
            <person name="Nagy L.G."/>
            <person name="Martin F.M."/>
        </authorList>
    </citation>
    <scope>NUCLEOTIDE SEQUENCE</scope>
    <source>
        <strain evidence="3">UP504</strain>
    </source>
</reference>
<protein>
    <submittedName>
        <fullName evidence="3">Uncharacterized protein</fullName>
    </submittedName>
</protein>
<feature type="compositionally biased region" description="Low complexity" evidence="1">
    <location>
        <begin position="161"/>
        <end position="172"/>
    </location>
</feature>
<gene>
    <name evidence="3" type="ORF">BS47DRAFT_1341902</name>
</gene>
<comment type="caution">
    <text evidence="3">The sequence shown here is derived from an EMBL/GenBank/DDBJ whole genome shotgun (WGS) entry which is preliminary data.</text>
</comment>
<name>A0A9P6DUM4_9AGAM</name>
<feature type="compositionally biased region" description="Low complexity" evidence="1">
    <location>
        <begin position="180"/>
        <end position="189"/>
    </location>
</feature>
<organism evidence="3 4">
    <name type="scientific">Hydnum rufescens UP504</name>
    <dbReference type="NCBI Taxonomy" id="1448309"/>
    <lineage>
        <taxon>Eukaryota</taxon>
        <taxon>Fungi</taxon>
        <taxon>Dikarya</taxon>
        <taxon>Basidiomycota</taxon>
        <taxon>Agaricomycotina</taxon>
        <taxon>Agaricomycetes</taxon>
        <taxon>Cantharellales</taxon>
        <taxon>Hydnaceae</taxon>
        <taxon>Hydnum</taxon>
    </lineage>
</organism>
<feature type="transmembrane region" description="Helical" evidence="2">
    <location>
        <begin position="45"/>
        <end position="63"/>
    </location>
</feature>
<dbReference type="EMBL" id="MU128949">
    <property type="protein sequence ID" value="KAF9515526.1"/>
    <property type="molecule type" value="Genomic_DNA"/>
</dbReference>
<keyword evidence="2" id="KW-1133">Transmembrane helix</keyword>